<dbReference type="Proteomes" id="UP000230069">
    <property type="component" value="Unassembled WGS sequence"/>
</dbReference>
<dbReference type="InParanoid" id="A0A2G5E662"/>
<protein>
    <submittedName>
        <fullName evidence="1">Uncharacterized protein</fullName>
    </submittedName>
</protein>
<organism evidence="1 2">
    <name type="scientific">Aquilegia coerulea</name>
    <name type="common">Rocky mountain columbine</name>
    <dbReference type="NCBI Taxonomy" id="218851"/>
    <lineage>
        <taxon>Eukaryota</taxon>
        <taxon>Viridiplantae</taxon>
        <taxon>Streptophyta</taxon>
        <taxon>Embryophyta</taxon>
        <taxon>Tracheophyta</taxon>
        <taxon>Spermatophyta</taxon>
        <taxon>Magnoliopsida</taxon>
        <taxon>Ranunculales</taxon>
        <taxon>Ranunculaceae</taxon>
        <taxon>Thalictroideae</taxon>
        <taxon>Aquilegia</taxon>
    </lineage>
</organism>
<proteinExistence type="predicted"/>
<gene>
    <name evidence="1" type="ORF">AQUCO_01100230v1</name>
</gene>
<evidence type="ECO:0000313" key="1">
    <source>
        <dbReference type="EMBL" id="PIA51245.1"/>
    </source>
</evidence>
<sequence length="102" mass="11894">MPIICLIKCFRDYLPHQYSLLINCLKQLLVRNITPLCSLLYKQMMGCLEIQPDDPTMNYLISCLALKVFNKFEVICLEIQPDDPTINFSYYELSISSKFSMT</sequence>
<keyword evidence="2" id="KW-1185">Reference proteome</keyword>
<dbReference type="AlphaFoldDB" id="A0A2G5E662"/>
<accession>A0A2G5E662</accession>
<name>A0A2G5E662_AQUCA</name>
<evidence type="ECO:0000313" key="2">
    <source>
        <dbReference type="Proteomes" id="UP000230069"/>
    </source>
</evidence>
<dbReference type="EMBL" id="KZ305028">
    <property type="protein sequence ID" value="PIA51245.1"/>
    <property type="molecule type" value="Genomic_DNA"/>
</dbReference>
<reference evidence="1 2" key="1">
    <citation type="submission" date="2017-09" db="EMBL/GenBank/DDBJ databases">
        <title>WGS assembly of Aquilegia coerulea Goldsmith.</title>
        <authorList>
            <person name="Hodges S."/>
            <person name="Kramer E."/>
            <person name="Nordborg M."/>
            <person name="Tomkins J."/>
            <person name="Borevitz J."/>
            <person name="Derieg N."/>
            <person name="Yan J."/>
            <person name="Mihaltcheva S."/>
            <person name="Hayes R.D."/>
            <person name="Rokhsar D."/>
        </authorList>
    </citation>
    <scope>NUCLEOTIDE SEQUENCE [LARGE SCALE GENOMIC DNA]</scope>
    <source>
        <strain evidence="2">cv. Goldsmith</strain>
    </source>
</reference>